<dbReference type="Proteomes" id="UP000887578">
    <property type="component" value="Unplaced"/>
</dbReference>
<organism evidence="1 2">
    <name type="scientific">Panagrolaimus davidi</name>
    <dbReference type="NCBI Taxonomy" id="227884"/>
    <lineage>
        <taxon>Eukaryota</taxon>
        <taxon>Metazoa</taxon>
        <taxon>Ecdysozoa</taxon>
        <taxon>Nematoda</taxon>
        <taxon>Chromadorea</taxon>
        <taxon>Rhabditida</taxon>
        <taxon>Tylenchina</taxon>
        <taxon>Panagrolaimomorpha</taxon>
        <taxon>Panagrolaimoidea</taxon>
        <taxon>Panagrolaimidae</taxon>
        <taxon>Panagrolaimus</taxon>
    </lineage>
</organism>
<dbReference type="AlphaFoldDB" id="A0A914R2P0"/>
<proteinExistence type="predicted"/>
<reference evidence="2" key="1">
    <citation type="submission" date="2022-11" db="UniProtKB">
        <authorList>
            <consortium name="WormBaseParasite"/>
        </authorList>
    </citation>
    <scope>IDENTIFICATION</scope>
</reference>
<sequence length="297" mass="34279">MNDENGEKIVELSKNVHICEPELYEKVMQKLNPDFIEKPNYEIRNDGKNLIVYTNIENTTGYEFYRCNKKNTFYCKTCKYDYDRHISANEVEKDGRTVLRMNKHDCKPIKFRLDLSEIEQSDLIWPKANEGNREYEELMTKMRLIHPIGICSLEAVTYVIHNAPPGSSMEKIASCILYVGYSEDYKKRFTNHLRTDGTVAKLSRKYGEVFLIPIFYDIPSACCDLEYIGHGSLHLPLQNLNKCSWKSSKEEGGFRIIAENPDHPDHSNLVLGVKKLIITAIADAPKKMISSRKLKPC</sequence>
<accession>A0A914R2P0</accession>
<protein>
    <submittedName>
        <fullName evidence="2">GIY-YIG domain-containing protein</fullName>
    </submittedName>
</protein>
<evidence type="ECO:0000313" key="2">
    <source>
        <dbReference type="WBParaSite" id="PDA_v2.g568.t1"/>
    </source>
</evidence>
<evidence type="ECO:0000313" key="1">
    <source>
        <dbReference type="Proteomes" id="UP000887578"/>
    </source>
</evidence>
<keyword evidence="1" id="KW-1185">Reference proteome</keyword>
<dbReference type="WBParaSite" id="PDA_v2.g568.t1">
    <property type="protein sequence ID" value="PDA_v2.g568.t1"/>
    <property type="gene ID" value="PDA_v2.g568"/>
</dbReference>
<name>A0A914R2P0_9BILA</name>